<dbReference type="EMBL" id="KZ303843">
    <property type="protein sequence ID" value="PHZ16139.1"/>
    <property type="molecule type" value="Genomic_DNA"/>
</dbReference>
<dbReference type="PANTHER" id="PTHR14149:SF14">
    <property type="entry name" value="CALPONIN-HOMOLOGY (CH) DOMAIN-CONTAINING PROTEIN"/>
    <property type="match status" value="1"/>
</dbReference>
<name>A0A2G4T560_RHIZD</name>
<dbReference type="Pfam" id="PF03836">
    <property type="entry name" value="RasGAP_C"/>
    <property type="match status" value="1"/>
</dbReference>
<dbReference type="STRING" id="1340429.A0A2G4T560"/>
<dbReference type="SUPFAM" id="SSF48350">
    <property type="entry name" value="GTPase activation domain, GAP"/>
    <property type="match status" value="1"/>
</dbReference>
<dbReference type="GeneID" id="35442798"/>
<evidence type="ECO:0000259" key="1">
    <source>
        <dbReference type="PROSITE" id="PS50018"/>
    </source>
</evidence>
<dbReference type="RefSeq" id="XP_023469847.1">
    <property type="nucleotide sequence ID" value="XM_023611809.1"/>
</dbReference>
<dbReference type="InterPro" id="IPR001936">
    <property type="entry name" value="RasGAP_dom"/>
</dbReference>
<evidence type="ECO:0000259" key="2">
    <source>
        <dbReference type="PROSITE" id="PS50021"/>
    </source>
</evidence>
<dbReference type="Gene3D" id="1.10.506.10">
    <property type="entry name" value="GTPase Activation - p120gap, domain 1"/>
    <property type="match status" value="1"/>
</dbReference>
<dbReference type="PROSITE" id="PS50096">
    <property type="entry name" value="IQ"/>
    <property type="match status" value="2"/>
</dbReference>
<dbReference type="InterPro" id="IPR008936">
    <property type="entry name" value="Rho_GTPase_activation_prot"/>
</dbReference>
<reference evidence="3 4" key="1">
    <citation type="journal article" date="2016" name="Proc. Natl. Acad. Sci. U.S.A.">
        <title>Lipid metabolic changes in an early divergent fungus govern the establishment of a mutualistic symbiosis with endobacteria.</title>
        <authorList>
            <person name="Lastovetsky O.A."/>
            <person name="Gaspar M.L."/>
            <person name="Mondo S.J."/>
            <person name="LaButti K.M."/>
            <person name="Sandor L."/>
            <person name="Grigoriev I.V."/>
            <person name="Henry S.A."/>
            <person name="Pawlowska T.E."/>
        </authorList>
    </citation>
    <scope>NUCLEOTIDE SEQUENCE [LARGE SCALE GENOMIC DNA]</scope>
    <source>
        <strain evidence="3 4">ATCC 52813</strain>
    </source>
</reference>
<sequence length="1114" mass="130052">MRNGIILAKLANWFAPGTARKIFQDSKLQFRHSDNINYFFDALKIIKLPQIFWFELTDLYEKKNIPKVIYCIHALSHLLSRRNLAPNIKNLLGQLQFTNEELSTTQRHLDMAGVPMPNFMNVGHSLRRELNESDEDDDFNQYLQIDSGVPFILKTPELIIEEEESDVDSPFEVYAEEGEQYWLIQANIDKVTKCQSIIRAWSTRKANERKLRAFQSPQFISTITQLQFAIRGMICRKRQEERRQELQSLSLDIIIQLQAYCRGLMTRLCYQRKIEYYHAHIDQIIKVQGLIKNKLVNKAYHRLTHDHSPSVNTVKNFVHLLDDSDLDFDRELELEGLRQDVIEHIRGNNQLEGLVTALDIQIALFLKNAITIEEALKQTGALKKKKKEQKRMIMTAEAAANHHMDPFSLSVVDKESRQRLEVFQQMVYCLQTEPQYLARLLFLTNRQDLGHYSSHKLIESTVLSLFGYATNVREEYLLINLCKYCISEEIQYVESPQEFMRGNYTFMKLVVQTNRGAKERQFFRELFGDLVKQVVNNDFLDLELDIVSIYHKSINDEELRTGLPSGRPHAITAQDVQSDTEAIDTFIRHLRNLREITDMFFNKITSTVSEVPYGIRVVAKELRVALEEKFADEPKETIVKILGNFIYYRYLNPAIIAPEQYDVIDSIINPLQRKNLAEISKMLQRIASGSTFSEEDRLLSPLNEYLEHASKRFAQWFMTLTDVEDPEEHFNMDPLTDQVSTHKPVVYLSPTELFHLHYTIQNNLEYIEPNGYGILSEIVNELGESYFRPDIELPDTMVRLALTSPYEDLPLDPESQLDQLLVDAKRLVVYVIKIQSGPNLARIIDQPITAYHEKIWDQFKEKEFPDVQDEQSAAVKRRFLNLGRTNPPVDLKSLSFYQLKTLTYRLVANLKIGKRISSDNNYQDMITLIAKDITGKHARRIQRDQEIARTRQMLDHLKEKKEYLSDQVSQYESYLNSCMSAMANNKRDKKQQKFVFPFTRQYFHIRGLQKLGLVPKFGSYKYTAKQLYDRQILIEVVNIPKKHYDRISIIISMDQVGIITIEASYARWPMTSVQVDIRYDELLRTQFEGIQTMMVLDGMAKVNVNLLIYLVNKK</sequence>
<dbReference type="PROSITE" id="PS00509">
    <property type="entry name" value="RAS_GTPASE_ACTIV_1"/>
    <property type="match status" value="1"/>
</dbReference>
<dbReference type="InterPro" id="IPR023152">
    <property type="entry name" value="RasGAP_CS"/>
</dbReference>
<evidence type="ECO:0000313" key="4">
    <source>
        <dbReference type="Proteomes" id="UP000242254"/>
    </source>
</evidence>
<feature type="domain" description="Calponin-homology (CH)" evidence="2">
    <location>
        <begin position="1"/>
        <end position="79"/>
    </location>
</feature>
<dbReference type="GO" id="GO:1903479">
    <property type="term" value="P:mitotic actomyosin contractile ring assembly actin filament organization"/>
    <property type="evidence" value="ECO:0007669"/>
    <property type="project" value="TreeGrafter"/>
</dbReference>
<dbReference type="CDD" id="cd21206">
    <property type="entry name" value="CH_IQGAP"/>
    <property type="match status" value="1"/>
</dbReference>
<dbReference type="GO" id="GO:0110085">
    <property type="term" value="C:mitotic actomyosin contractile ring"/>
    <property type="evidence" value="ECO:0007669"/>
    <property type="project" value="TreeGrafter"/>
</dbReference>
<dbReference type="Proteomes" id="UP000242254">
    <property type="component" value="Unassembled WGS sequence"/>
</dbReference>
<dbReference type="Gene3D" id="1.10.418.10">
    <property type="entry name" value="Calponin-like domain"/>
    <property type="match status" value="1"/>
</dbReference>
<dbReference type="SUPFAM" id="SSF47576">
    <property type="entry name" value="Calponin-homology domain, CH-domain"/>
    <property type="match status" value="1"/>
</dbReference>
<evidence type="ECO:0000313" key="3">
    <source>
        <dbReference type="EMBL" id="PHZ16139.1"/>
    </source>
</evidence>
<dbReference type="GO" id="GO:0051015">
    <property type="term" value="F:actin filament binding"/>
    <property type="evidence" value="ECO:0007669"/>
    <property type="project" value="TreeGrafter"/>
</dbReference>
<feature type="domain" description="Ras-GAP" evidence="1">
    <location>
        <begin position="460"/>
        <end position="688"/>
    </location>
</feature>
<dbReference type="GO" id="GO:0005096">
    <property type="term" value="F:GTPase activator activity"/>
    <property type="evidence" value="ECO:0007669"/>
    <property type="project" value="TreeGrafter"/>
</dbReference>
<accession>A0A2G4T560</accession>
<organism evidence="3 4">
    <name type="scientific">Rhizopus microsporus ATCC 52813</name>
    <dbReference type="NCBI Taxonomy" id="1340429"/>
    <lineage>
        <taxon>Eukaryota</taxon>
        <taxon>Fungi</taxon>
        <taxon>Fungi incertae sedis</taxon>
        <taxon>Mucoromycota</taxon>
        <taxon>Mucoromycotina</taxon>
        <taxon>Mucoromycetes</taxon>
        <taxon>Mucorales</taxon>
        <taxon>Mucorineae</taxon>
        <taxon>Rhizopodaceae</taxon>
        <taxon>Rhizopus</taxon>
    </lineage>
</organism>
<dbReference type="PANTHER" id="PTHR14149">
    <property type="entry name" value="RAS GTPASE-ACTIVATING PROTEIN WITH IQ MOTIF"/>
    <property type="match status" value="1"/>
</dbReference>
<dbReference type="AlphaFoldDB" id="A0A2G4T560"/>
<protein>
    <submittedName>
        <fullName evidence="3">Rho GTPase activation protein</fullName>
    </submittedName>
</protein>
<dbReference type="GO" id="GO:0005516">
    <property type="term" value="F:calmodulin binding"/>
    <property type="evidence" value="ECO:0007669"/>
    <property type="project" value="TreeGrafter"/>
</dbReference>
<dbReference type="Pfam" id="PF00616">
    <property type="entry name" value="RasGAP"/>
    <property type="match status" value="1"/>
</dbReference>
<dbReference type="InterPro" id="IPR001715">
    <property type="entry name" value="CH_dom"/>
</dbReference>
<dbReference type="InterPro" id="IPR000593">
    <property type="entry name" value="RasGAP_C"/>
</dbReference>
<dbReference type="InterPro" id="IPR036872">
    <property type="entry name" value="CH_dom_sf"/>
</dbReference>
<keyword evidence="4" id="KW-1185">Reference proteome</keyword>
<dbReference type="PROSITE" id="PS50021">
    <property type="entry name" value="CH"/>
    <property type="match status" value="1"/>
</dbReference>
<proteinExistence type="predicted"/>
<dbReference type="SUPFAM" id="SSF143885">
    <property type="entry name" value="RGC domain-like"/>
    <property type="match status" value="1"/>
</dbReference>
<dbReference type="SMART" id="SM00323">
    <property type="entry name" value="RasGAP"/>
    <property type="match status" value="1"/>
</dbReference>
<gene>
    <name evidence="3" type="ORF">RHIMIDRAFT_265337</name>
</gene>
<dbReference type="PROSITE" id="PS50018">
    <property type="entry name" value="RAS_GTPASE_ACTIV_2"/>
    <property type="match status" value="1"/>
</dbReference>
<dbReference type="Pfam" id="PF00307">
    <property type="entry name" value="CH"/>
    <property type="match status" value="1"/>
</dbReference>